<protein>
    <submittedName>
        <fullName evidence="1">Ribonuclease II, chloroplastic/mitochondrial</fullName>
    </submittedName>
</protein>
<proteinExistence type="predicted"/>
<dbReference type="Proteomes" id="UP000288805">
    <property type="component" value="Unassembled WGS sequence"/>
</dbReference>
<evidence type="ECO:0000313" key="1">
    <source>
        <dbReference type="EMBL" id="RVW33795.1"/>
    </source>
</evidence>
<dbReference type="AlphaFoldDB" id="A0A438DE84"/>
<reference evidence="1 2" key="1">
    <citation type="journal article" date="2018" name="PLoS Genet.">
        <title>Population sequencing reveals clonal diversity and ancestral inbreeding in the grapevine cultivar Chardonnay.</title>
        <authorList>
            <person name="Roach M.J."/>
            <person name="Johnson D.L."/>
            <person name="Bohlmann J."/>
            <person name="van Vuuren H.J."/>
            <person name="Jones S.J."/>
            <person name="Pretorius I.S."/>
            <person name="Schmidt S.A."/>
            <person name="Borneman A.R."/>
        </authorList>
    </citation>
    <scope>NUCLEOTIDE SEQUENCE [LARGE SCALE GENOMIC DNA]</scope>
    <source>
        <strain evidence="2">cv. Chardonnay</strain>
        <tissue evidence="1">Leaf</tissue>
    </source>
</reference>
<name>A0A438DE84_VITVI</name>
<dbReference type="InterPro" id="IPR012340">
    <property type="entry name" value="NA-bd_OB-fold"/>
</dbReference>
<evidence type="ECO:0000313" key="2">
    <source>
        <dbReference type="Proteomes" id="UP000288805"/>
    </source>
</evidence>
<dbReference type="SUPFAM" id="SSF50249">
    <property type="entry name" value="Nucleic acid-binding proteins"/>
    <property type="match status" value="1"/>
</dbReference>
<accession>A0A438DE84</accession>
<dbReference type="EMBL" id="QGNW01001665">
    <property type="protein sequence ID" value="RVW33795.1"/>
    <property type="molecule type" value="Genomic_DNA"/>
</dbReference>
<gene>
    <name evidence="1" type="primary">RNR1_4</name>
    <name evidence="1" type="ORF">CK203_074849</name>
</gene>
<organism evidence="1 2">
    <name type="scientific">Vitis vinifera</name>
    <name type="common">Grape</name>
    <dbReference type="NCBI Taxonomy" id="29760"/>
    <lineage>
        <taxon>Eukaryota</taxon>
        <taxon>Viridiplantae</taxon>
        <taxon>Streptophyta</taxon>
        <taxon>Embryophyta</taxon>
        <taxon>Tracheophyta</taxon>
        <taxon>Spermatophyta</taxon>
        <taxon>Magnoliopsida</taxon>
        <taxon>eudicotyledons</taxon>
        <taxon>Gunneridae</taxon>
        <taxon>Pentapetalae</taxon>
        <taxon>rosids</taxon>
        <taxon>Vitales</taxon>
        <taxon>Vitaceae</taxon>
        <taxon>Viteae</taxon>
        <taxon>Vitis</taxon>
    </lineage>
</organism>
<comment type="caution">
    <text evidence="1">The sequence shown here is derived from an EMBL/GenBank/DDBJ whole genome shotgun (WGS) entry which is preliminary data.</text>
</comment>
<sequence>MDLLAHYQVKAFLRGDSPPFSAGQMEGMAATVNMHARLAKRLCSSSLRYWILEFIRRQPKEKKFRALVLRFIKDRIAALLLMEVRHVMVVLGNPDLSIPYYRISDKSVLQILQVGLQASAWVSLGNRLEMKLKLRWKKPHPRDDVLSLKEVT</sequence>